<protein>
    <submittedName>
        <fullName evidence="1">Uncharacterized protein</fullName>
    </submittedName>
</protein>
<evidence type="ECO:0000313" key="1">
    <source>
        <dbReference type="EMBL" id="MBB5292276.1"/>
    </source>
</evidence>
<dbReference type="EMBL" id="JACHFZ010000003">
    <property type="protein sequence ID" value="MBB5292276.1"/>
    <property type="molecule type" value="Genomic_DNA"/>
</dbReference>
<dbReference type="Proteomes" id="UP000566663">
    <property type="component" value="Unassembled WGS sequence"/>
</dbReference>
<dbReference type="AlphaFoldDB" id="A0A7W8MHR7"/>
<keyword evidence="2" id="KW-1185">Reference proteome</keyword>
<comment type="caution">
    <text evidence="1">The sequence shown here is derived from an EMBL/GenBank/DDBJ whole genome shotgun (WGS) entry which is preliminary data.</text>
</comment>
<accession>A0A7W8MHR7</accession>
<dbReference type="RefSeq" id="WP_183254529.1">
    <property type="nucleotide sequence ID" value="NZ_BAAAFF010000002.1"/>
</dbReference>
<reference evidence="1 2" key="1">
    <citation type="submission" date="2020-08" db="EMBL/GenBank/DDBJ databases">
        <title>Genomic Encyclopedia of Type Strains, Phase IV (KMG-IV): sequencing the most valuable type-strain genomes for metagenomic binning, comparative biology and taxonomic classification.</title>
        <authorList>
            <person name="Goeker M."/>
        </authorList>
    </citation>
    <scope>NUCLEOTIDE SEQUENCE [LARGE SCALE GENOMIC DNA]</scope>
    <source>
        <strain evidence="1 2">DSM 25335</strain>
    </source>
</reference>
<name>A0A7W8MHR7_9CAUL</name>
<evidence type="ECO:0000313" key="2">
    <source>
        <dbReference type="Proteomes" id="UP000566663"/>
    </source>
</evidence>
<organism evidence="1 2">
    <name type="scientific">Brevundimonas basaltis</name>
    <dbReference type="NCBI Taxonomy" id="472166"/>
    <lineage>
        <taxon>Bacteria</taxon>
        <taxon>Pseudomonadati</taxon>
        <taxon>Pseudomonadota</taxon>
        <taxon>Alphaproteobacteria</taxon>
        <taxon>Caulobacterales</taxon>
        <taxon>Caulobacteraceae</taxon>
        <taxon>Brevundimonas</taxon>
    </lineage>
</organism>
<gene>
    <name evidence="1" type="ORF">HNQ67_001796</name>
</gene>
<sequence length="138" mass="15483">MEHHRLRKYRGPETWARVREAYIAGESAPSVARRFDVGLSNLRRRAMAEGWTRSRIAEQLDLRPVRGGADPAPVAIAPLAVLETLPEPPWVDPELAIGRALRRVTWLVSEGRAAEARALAKAVEALERMWAGETLRTR</sequence>
<proteinExistence type="predicted"/>